<dbReference type="InterPro" id="IPR027430">
    <property type="entry name" value="Retinal_BS"/>
</dbReference>
<dbReference type="Gene3D" id="1.20.1070.10">
    <property type="entry name" value="Rhodopsin 7-helix transmembrane proteins"/>
    <property type="match status" value="1"/>
</dbReference>
<feature type="transmembrane region" description="Helical" evidence="12">
    <location>
        <begin position="17"/>
        <end position="35"/>
    </location>
</feature>
<dbReference type="SUPFAM" id="SSF81321">
    <property type="entry name" value="Family A G protein-coupled receptor-like"/>
    <property type="match status" value="1"/>
</dbReference>
<dbReference type="InterPro" id="IPR017452">
    <property type="entry name" value="GPCR_Rhodpsn_7TM"/>
</dbReference>
<protein>
    <recommendedName>
        <fullName evidence="13">G-protein coupled receptors family 1 profile domain-containing protein</fullName>
    </recommendedName>
</protein>
<evidence type="ECO:0000256" key="10">
    <source>
        <dbReference type="ARBA" id="ARBA00023170"/>
    </source>
</evidence>
<evidence type="ECO:0000313" key="15">
    <source>
        <dbReference type="Proteomes" id="UP000472277"/>
    </source>
</evidence>
<dbReference type="PROSITE" id="PS50262">
    <property type="entry name" value="G_PROTEIN_RECEP_F1_2"/>
    <property type="match status" value="1"/>
</dbReference>
<feature type="transmembrane region" description="Helical" evidence="12">
    <location>
        <begin position="55"/>
        <end position="76"/>
    </location>
</feature>
<evidence type="ECO:0000256" key="6">
    <source>
        <dbReference type="ARBA" id="ARBA00022989"/>
    </source>
</evidence>
<comment type="subcellular location">
    <subcellularLocation>
        <location evidence="1">Membrane</location>
        <topology evidence="1">Multi-pass membrane protein</topology>
    </subcellularLocation>
</comment>
<dbReference type="Pfam" id="PF00001">
    <property type="entry name" value="7tm_1"/>
    <property type="match status" value="1"/>
</dbReference>
<evidence type="ECO:0000256" key="4">
    <source>
        <dbReference type="ARBA" id="ARBA00022692"/>
    </source>
</evidence>
<dbReference type="PRINTS" id="PR00237">
    <property type="entry name" value="GPCRRHODOPSN"/>
</dbReference>
<dbReference type="GO" id="GO:0007602">
    <property type="term" value="P:phototransduction"/>
    <property type="evidence" value="ECO:0007669"/>
    <property type="project" value="UniProtKB-KW"/>
</dbReference>
<evidence type="ECO:0000256" key="11">
    <source>
        <dbReference type="ARBA" id="ARBA00023224"/>
    </source>
</evidence>
<reference evidence="14" key="1">
    <citation type="submission" date="2025-08" db="UniProtKB">
        <authorList>
            <consortium name="Ensembl"/>
        </authorList>
    </citation>
    <scope>IDENTIFICATION</scope>
</reference>
<evidence type="ECO:0000256" key="5">
    <source>
        <dbReference type="ARBA" id="ARBA00022925"/>
    </source>
</evidence>
<name>A0A674CSX5_SALTR</name>
<dbReference type="Ensembl" id="ENSSTUT00000092442.1">
    <property type="protein sequence ID" value="ENSSTUP00000086835.1"/>
    <property type="gene ID" value="ENSSTUG00000038247.1"/>
</dbReference>
<keyword evidence="6 12" id="KW-1133">Transmembrane helix</keyword>
<evidence type="ECO:0000256" key="8">
    <source>
        <dbReference type="ARBA" id="ARBA00023040"/>
    </source>
</evidence>
<proteinExistence type="predicted"/>
<dbReference type="InParanoid" id="A0A674CSX5"/>
<evidence type="ECO:0000256" key="1">
    <source>
        <dbReference type="ARBA" id="ARBA00004141"/>
    </source>
</evidence>
<dbReference type="GO" id="GO:0016020">
    <property type="term" value="C:membrane"/>
    <property type="evidence" value="ECO:0007669"/>
    <property type="project" value="UniProtKB-SubCell"/>
</dbReference>
<dbReference type="PANTHER" id="PTHR24240">
    <property type="entry name" value="OPSIN"/>
    <property type="match status" value="1"/>
</dbReference>
<evidence type="ECO:0000256" key="2">
    <source>
        <dbReference type="ARBA" id="ARBA00022543"/>
    </source>
</evidence>
<keyword evidence="10" id="KW-0675">Receptor</keyword>
<sequence length="139" mass="15191">GTSCMESSQVLRREQHILIMVLSMVSCYLLCWMPYGVMALVATFGRSGLVTPVASVVPTVLAKSSTVINPVIYVLFNNQVRGGARGQTRGTMVFTCRIAFTAVGCRLYSLLRQPSIASWHVRPEIQAQTAFQSSVFLTG</sequence>
<feature type="domain" description="G-protein coupled receptors family 1 profile" evidence="13">
    <location>
        <begin position="1"/>
        <end position="73"/>
    </location>
</feature>
<keyword evidence="2" id="KW-0600">Photoreceptor protein</keyword>
<dbReference type="GO" id="GO:0009881">
    <property type="term" value="F:photoreceptor activity"/>
    <property type="evidence" value="ECO:0007669"/>
    <property type="project" value="UniProtKB-KW"/>
</dbReference>
<keyword evidence="15" id="KW-1185">Reference proteome</keyword>
<dbReference type="Proteomes" id="UP000472277">
    <property type="component" value="Chromosome 13"/>
</dbReference>
<keyword evidence="4 12" id="KW-0812">Transmembrane</keyword>
<dbReference type="PROSITE" id="PS00238">
    <property type="entry name" value="OPSIN"/>
    <property type="match status" value="1"/>
</dbReference>
<organism evidence="14 15">
    <name type="scientific">Salmo trutta</name>
    <name type="common">Brown trout</name>
    <dbReference type="NCBI Taxonomy" id="8032"/>
    <lineage>
        <taxon>Eukaryota</taxon>
        <taxon>Metazoa</taxon>
        <taxon>Chordata</taxon>
        <taxon>Craniata</taxon>
        <taxon>Vertebrata</taxon>
        <taxon>Euteleostomi</taxon>
        <taxon>Actinopterygii</taxon>
        <taxon>Neopterygii</taxon>
        <taxon>Teleostei</taxon>
        <taxon>Protacanthopterygii</taxon>
        <taxon>Salmoniformes</taxon>
        <taxon>Salmonidae</taxon>
        <taxon>Salmoninae</taxon>
        <taxon>Salmo</taxon>
    </lineage>
</organism>
<evidence type="ECO:0000256" key="12">
    <source>
        <dbReference type="SAM" id="Phobius"/>
    </source>
</evidence>
<reference evidence="14" key="2">
    <citation type="submission" date="2025-09" db="UniProtKB">
        <authorList>
            <consortium name="Ensembl"/>
        </authorList>
    </citation>
    <scope>IDENTIFICATION</scope>
</reference>
<accession>A0A674CSX5</accession>
<evidence type="ECO:0000256" key="7">
    <source>
        <dbReference type="ARBA" id="ARBA00022991"/>
    </source>
</evidence>
<dbReference type="InterPro" id="IPR050125">
    <property type="entry name" value="GPCR_opsins"/>
</dbReference>
<dbReference type="GO" id="GO:0004930">
    <property type="term" value="F:G protein-coupled receptor activity"/>
    <property type="evidence" value="ECO:0007669"/>
    <property type="project" value="UniProtKB-KW"/>
</dbReference>
<evidence type="ECO:0000313" key="14">
    <source>
        <dbReference type="Ensembl" id="ENSSTUP00000086835.1"/>
    </source>
</evidence>
<keyword evidence="8" id="KW-0297">G-protein coupled receptor</keyword>
<keyword evidence="7" id="KW-0157">Chromophore</keyword>
<evidence type="ECO:0000259" key="13">
    <source>
        <dbReference type="PROSITE" id="PS50262"/>
    </source>
</evidence>
<keyword evidence="5" id="KW-0681">Retinal protein</keyword>
<dbReference type="InterPro" id="IPR000276">
    <property type="entry name" value="GPCR_Rhodpsn"/>
</dbReference>
<keyword evidence="9 12" id="KW-0472">Membrane</keyword>
<dbReference type="GeneTree" id="ENSGT01150000286935"/>
<keyword evidence="3" id="KW-0716">Sensory transduction</keyword>
<evidence type="ECO:0000256" key="3">
    <source>
        <dbReference type="ARBA" id="ARBA00022606"/>
    </source>
</evidence>
<evidence type="ECO:0000256" key="9">
    <source>
        <dbReference type="ARBA" id="ARBA00023136"/>
    </source>
</evidence>
<dbReference type="AlphaFoldDB" id="A0A674CSX5"/>
<keyword evidence="11" id="KW-0807">Transducer</keyword>